<proteinExistence type="predicted"/>
<accession>A0A5J9VXU6</accession>
<feature type="region of interest" description="Disordered" evidence="1">
    <location>
        <begin position="61"/>
        <end position="85"/>
    </location>
</feature>
<feature type="compositionally biased region" description="Basic residues" evidence="1">
    <location>
        <begin position="61"/>
        <end position="70"/>
    </location>
</feature>
<evidence type="ECO:0000313" key="2">
    <source>
        <dbReference type="EMBL" id="TVU40455.1"/>
    </source>
</evidence>
<protein>
    <submittedName>
        <fullName evidence="2">Uncharacterized protein</fullName>
    </submittedName>
</protein>
<feature type="non-terminal residue" evidence="2">
    <location>
        <position position="1"/>
    </location>
</feature>
<name>A0A5J9VXU6_9POAL</name>
<comment type="caution">
    <text evidence="2">The sequence shown here is derived from an EMBL/GenBank/DDBJ whole genome shotgun (WGS) entry which is preliminary data.</text>
</comment>
<dbReference type="AlphaFoldDB" id="A0A5J9VXU6"/>
<sequence length="106" mass="11487">ASFGKAGIGVDTGPIHVAAWIVTRARTKFLSRAKVHLAGAQSGNFIRGREWFIALALSSRRRWRAPSHRTNHSDGGDDTSPGDEADQLQFLDSICAEADQVAVMII</sequence>
<dbReference type="EMBL" id="RWGY01000007">
    <property type="protein sequence ID" value="TVU40455.1"/>
    <property type="molecule type" value="Genomic_DNA"/>
</dbReference>
<evidence type="ECO:0000256" key="1">
    <source>
        <dbReference type="SAM" id="MobiDB-lite"/>
    </source>
</evidence>
<reference evidence="2 3" key="1">
    <citation type="journal article" date="2019" name="Sci. Rep.">
        <title>A high-quality genome of Eragrostis curvula grass provides insights into Poaceae evolution and supports new strategies to enhance forage quality.</title>
        <authorList>
            <person name="Carballo J."/>
            <person name="Santos B.A.C.M."/>
            <person name="Zappacosta D."/>
            <person name="Garbus I."/>
            <person name="Selva J.P."/>
            <person name="Gallo C.A."/>
            <person name="Diaz A."/>
            <person name="Albertini E."/>
            <person name="Caccamo M."/>
            <person name="Echenique V."/>
        </authorList>
    </citation>
    <scope>NUCLEOTIDE SEQUENCE [LARGE SCALE GENOMIC DNA]</scope>
    <source>
        <strain evidence="3">cv. Victoria</strain>
        <tissue evidence="2">Leaf</tissue>
    </source>
</reference>
<dbReference type="Proteomes" id="UP000324897">
    <property type="component" value="Chromosome 4"/>
</dbReference>
<gene>
    <name evidence="2" type="ORF">EJB05_13920</name>
</gene>
<keyword evidence="3" id="KW-1185">Reference proteome</keyword>
<evidence type="ECO:0000313" key="3">
    <source>
        <dbReference type="Proteomes" id="UP000324897"/>
    </source>
</evidence>
<organism evidence="2 3">
    <name type="scientific">Eragrostis curvula</name>
    <name type="common">weeping love grass</name>
    <dbReference type="NCBI Taxonomy" id="38414"/>
    <lineage>
        <taxon>Eukaryota</taxon>
        <taxon>Viridiplantae</taxon>
        <taxon>Streptophyta</taxon>
        <taxon>Embryophyta</taxon>
        <taxon>Tracheophyta</taxon>
        <taxon>Spermatophyta</taxon>
        <taxon>Magnoliopsida</taxon>
        <taxon>Liliopsida</taxon>
        <taxon>Poales</taxon>
        <taxon>Poaceae</taxon>
        <taxon>PACMAD clade</taxon>
        <taxon>Chloridoideae</taxon>
        <taxon>Eragrostideae</taxon>
        <taxon>Eragrostidinae</taxon>
        <taxon>Eragrostis</taxon>
    </lineage>
</organism>
<feature type="compositionally biased region" description="Acidic residues" evidence="1">
    <location>
        <begin position="76"/>
        <end position="85"/>
    </location>
</feature>
<dbReference type="Gramene" id="TVU40455">
    <property type="protein sequence ID" value="TVU40455"/>
    <property type="gene ID" value="EJB05_13920"/>
</dbReference>